<comment type="subcellular location">
    <subcellularLocation>
        <location evidence="1">Chromosome</location>
    </subcellularLocation>
</comment>
<evidence type="ECO:0000256" key="3">
    <source>
        <dbReference type="ARBA" id="ARBA00023269"/>
    </source>
</evidence>
<dbReference type="GO" id="GO:0003677">
    <property type="term" value="F:DNA binding"/>
    <property type="evidence" value="ECO:0007669"/>
    <property type="project" value="InterPro"/>
</dbReference>
<keyword evidence="2" id="KW-0158">Chromosome</keyword>
<accession>A0A6A6CII5</accession>
<feature type="region of interest" description="Disordered" evidence="4">
    <location>
        <begin position="1"/>
        <end position="21"/>
    </location>
</feature>
<protein>
    <submittedName>
        <fullName evidence="5">Uncharacterized protein</fullName>
    </submittedName>
</protein>
<keyword evidence="3" id="KW-0544">Nucleosome core</keyword>
<evidence type="ECO:0000256" key="1">
    <source>
        <dbReference type="ARBA" id="ARBA00004286"/>
    </source>
</evidence>
<evidence type="ECO:0000256" key="4">
    <source>
        <dbReference type="SAM" id="MobiDB-lite"/>
    </source>
</evidence>
<dbReference type="PRINTS" id="PR00622">
    <property type="entry name" value="HISTONEH3"/>
</dbReference>
<dbReference type="GeneID" id="54560342"/>
<organism evidence="5 6">
    <name type="scientific">Zasmidium cellare ATCC 36951</name>
    <dbReference type="NCBI Taxonomy" id="1080233"/>
    <lineage>
        <taxon>Eukaryota</taxon>
        <taxon>Fungi</taxon>
        <taxon>Dikarya</taxon>
        <taxon>Ascomycota</taxon>
        <taxon>Pezizomycotina</taxon>
        <taxon>Dothideomycetes</taxon>
        <taxon>Dothideomycetidae</taxon>
        <taxon>Mycosphaerellales</taxon>
        <taxon>Mycosphaerellaceae</taxon>
        <taxon>Zasmidium</taxon>
    </lineage>
</organism>
<feature type="region of interest" description="Disordered" evidence="4">
    <location>
        <begin position="89"/>
        <end position="110"/>
    </location>
</feature>
<dbReference type="OrthoDB" id="3638571at2759"/>
<gene>
    <name evidence="5" type="ORF">M409DRAFT_24058</name>
</gene>
<evidence type="ECO:0000313" key="6">
    <source>
        <dbReference type="Proteomes" id="UP000799537"/>
    </source>
</evidence>
<keyword evidence="3" id="KW-0238">DNA-binding</keyword>
<dbReference type="RefSeq" id="XP_033666661.1">
    <property type="nucleotide sequence ID" value="XM_033807070.1"/>
</dbReference>
<name>A0A6A6CII5_ZASCE</name>
<feature type="compositionally biased region" description="Basic residues" evidence="4">
    <location>
        <begin position="89"/>
        <end position="103"/>
    </location>
</feature>
<dbReference type="GO" id="GO:0030527">
    <property type="term" value="F:structural constituent of chromatin"/>
    <property type="evidence" value="ECO:0007669"/>
    <property type="project" value="InterPro"/>
</dbReference>
<dbReference type="EMBL" id="ML993599">
    <property type="protein sequence ID" value="KAF2165772.1"/>
    <property type="molecule type" value="Genomic_DNA"/>
</dbReference>
<dbReference type="GO" id="GO:0000786">
    <property type="term" value="C:nucleosome"/>
    <property type="evidence" value="ECO:0007669"/>
    <property type="project" value="UniProtKB-KW"/>
</dbReference>
<keyword evidence="6" id="KW-1185">Reference proteome</keyword>
<proteinExistence type="predicted"/>
<evidence type="ECO:0000256" key="2">
    <source>
        <dbReference type="ARBA" id="ARBA00022454"/>
    </source>
</evidence>
<dbReference type="Proteomes" id="UP000799537">
    <property type="component" value="Unassembled WGS sequence"/>
</dbReference>
<evidence type="ECO:0000313" key="5">
    <source>
        <dbReference type="EMBL" id="KAF2165772.1"/>
    </source>
</evidence>
<sequence length="368" mass="40375">MARTKQTARKSTCGKAPRKALATGHCRLRRISSPPYLGRPKVSGTWTKNRLGQRVHTTGRADGEDPAGREVMVVPNHCAVVQRLRVRQLKKGKAAGRGKGPRGRKGEGGSAIERLPNELLHEILALLIRTNTIFHFSPEVGVKPPHRQLHSIHALSLSHTSSPPPSSGLPLASISKRFHSLVYTIFYSQNTFILELCGFRGGLTSHISVEHTGSMLDSVDNLPPNLESWNKIVPATRKTDLASPLSSGAMEYISDLTICVGLSSSDVGDEERETVREMLEGIKACFPEGGRKMRRLVVNVDVLRRRRGRLVSQSLVLRTLDGVFEMGLKDPANKIYGGRPSKVFQDAIDAVEGLDSNEAQGRTYLLQS</sequence>
<dbReference type="InterPro" id="IPR000164">
    <property type="entry name" value="Histone_H3/CENP-A"/>
</dbReference>
<reference evidence="5" key="1">
    <citation type="journal article" date="2020" name="Stud. Mycol.">
        <title>101 Dothideomycetes genomes: a test case for predicting lifestyles and emergence of pathogens.</title>
        <authorList>
            <person name="Haridas S."/>
            <person name="Albert R."/>
            <person name="Binder M."/>
            <person name="Bloem J."/>
            <person name="Labutti K."/>
            <person name="Salamov A."/>
            <person name="Andreopoulos B."/>
            <person name="Baker S."/>
            <person name="Barry K."/>
            <person name="Bills G."/>
            <person name="Bluhm B."/>
            <person name="Cannon C."/>
            <person name="Castanera R."/>
            <person name="Culley D."/>
            <person name="Daum C."/>
            <person name="Ezra D."/>
            <person name="Gonzalez J."/>
            <person name="Henrissat B."/>
            <person name="Kuo A."/>
            <person name="Liang C."/>
            <person name="Lipzen A."/>
            <person name="Lutzoni F."/>
            <person name="Magnuson J."/>
            <person name="Mondo S."/>
            <person name="Nolan M."/>
            <person name="Ohm R."/>
            <person name="Pangilinan J."/>
            <person name="Park H.-J."/>
            <person name="Ramirez L."/>
            <person name="Alfaro M."/>
            <person name="Sun H."/>
            <person name="Tritt A."/>
            <person name="Yoshinaga Y."/>
            <person name="Zwiers L.-H."/>
            <person name="Turgeon B."/>
            <person name="Goodwin S."/>
            <person name="Spatafora J."/>
            <person name="Crous P."/>
            <person name="Grigoriev I."/>
        </authorList>
    </citation>
    <scope>NUCLEOTIDE SEQUENCE</scope>
    <source>
        <strain evidence="5">ATCC 36951</strain>
    </source>
</reference>
<dbReference type="AlphaFoldDB" id="A0A6A6CII5"/>